<gene>
    <name evidence="4" type="ordered locus">Metfor_2579</name>
</gene>
<dbReference type="RefSeq" id="WP_015286533.1">
    <property type="nucleotide sequence ID" value="NC_019943.1"/>
</dbReference>
<dbReference type="STRING" id="593750.Metfor_2579"/>
<dbReference type="HAMAP" id="MF_02096">
    <property type="entry name" value="Nre"/>
    <property type="match status" value="1"/>
</dbReference>
<dbReference type="Pfam" id="PF04894">
    <property type="entry name" value="Nre_N"/>
    <property type="match status" value="1"/>
</dbReference>
<proteinExistence type="inferred from homology"/>
<reference evidence="5" key="1">
    <citation type="submission" date="2011-12" db="EMBL/GenBank/DDBJ databases">
        <title>Complete sequence of Methanoregula formicicum SMSP.</title>
        <authorList>
            <person name="Lucas S."/>
            <person name="Han J."/>
            <person name="Lapidus A."/>
            <person name="Cheng J.-F."/>
            <person name="Goodwin L."/>
            <person name="Pitluck S."/>
            <person name="Peters L."/>
            <person name="Ovchinnikova G."/>
            <person name="Teshima H."/>
            <person name="Detter J.C."/>
            <person name="Han C."/>
            <person name="Tapia R."/>
            <person name="Land M."/>
            <person name="Hauser L."/>
            <person name="Kyrpides N."/>
            <person name="Ivanova N."/>
            <person name="Pagani I."/>
            <person name="Imachi H."/>
            <person name="Tamaki H."/>
            <person name="Sekiguchi Y."/>
            <person name="Kamagata Y."/>
            <person name="Cadillo-Quiroz H."/>
            <person name="Zinder S."/>
            <person name="Liu W.-T."/>
            <person name="Woyke T."/>
        </authorList>
    </citation>
    <scope>NUCLEOTIDE SEQUENCE [LARGE SCALE GENOMIC DNA]</scope>
    <source>
        <strain evidence="5">DSM 22288 / NBRC 105244 / SMSP</strain>
    </source>
</reference>
<reference evidence="4 5" key="2">
    <citation type="journal article" date="2014" name="Genome Announc.">
        <title>Complete Genome Sequence of Methanoregula formicica SMSPT, a Mesophilic Hydrogenotrophic Methanogen Isolated from a Methanogenic Upflow Anaerobic Sludge Blanket Reactor.</title>
        <authorList>
            <person name="Yamamoto K."/>
            <person name="Tamaki H."/>
            <person name="Cadillo-Quiroz H."/>
            <person name="Imachi H."/>
            <person name="Kyrpides N."/>
            <person name="Woyke T."/>
            <person name="Goodwin L."/>
            <person name="Zinder S.H."/>
            <person name="Kamagata Y."/>
            <person name="Liu W.T."/>
        </authorList>
    </citation>
    <scope>NUCLEOTIDE SEQUENCE [LARGE SCALE GENOMIC DNA]</scope>
    <source>
        <strain evidence="5">DSM 22288 / NBRC 105244 / SMSP</strain>
    </source>
</reference>
<keyword evidence="1" id="KW-0234">DNA repair</keyword>
<comment type="caution">
    <text evidence="1">Lacks conserved residue(s) required for the propagation of feature annotation.</text>
</comment>
<dbReference type="GeneID" id="14309971"/>
<dbReference type="AlphaFoldDB" id="L0HIG3"/>
<comment type="function">
    <text evidence="1">Involved in DNA damage repair.</text>
</comment>
<dbReference type="OrthoDB" id="6609at2157"/>
<dbReference type="PANTHER" id="PTHR38136">
    <property type="entry name" value="DNA REPAIR PROTEIN"/>
    <property type="match status" value="1"/>
</dbReference>
<name>L0HIG3_METFS</name>
<organism evidence="4 5">
    <name type="scientific">Methanoregula formicica (strain DSM 22288 / NBRC 105244 / SMSP)</name>
    <dbReference type="NCBI Taxonomy" id="593750"/>
    <lineage>
        <taxon>Archaea</taxon>
        <taxon>Methanobacteriati</taxon>
        <taxon>Methanobacteriota</taxon>
        <taxon>Stenosarchaea group</taxon>
        <taxon>Methanomicrobia</taxon>
        <taxon>Methanomicrobiales</taxon>
        <taxon>Methanoregulaceae</taxon>
        <taxon>Methanoregula</taxon>
    </lineage>
</organism>
<dbReference type="InParanoid" id="L0HIG3"/>
<evidence type="ECO:0000313" key="4">
    <source>
        <dbReference type="EMBL" id="AGB03571.1"/>
    </source>
</evidence>
<dbReference type="Pfam" id="PF04895">
    <property type="entry name" value="Nre_C"/>
    <property type="match status" value="1"/>
</dbReference>
<sequence precursor="true">MIGKGAYLRQLTASTMPMRSVAMGKEIEGSTPPSVFIGSWNYPDVFAGPMVVPEHGDTMVMDMPEAWIPGNHTQEEIIGYRMNLIRGKQQVPAADLNNRFIGTLQEISLSAASLESEVAFTATPQGQSFSEEHTPFGPSAGIERFDVEPGRWNPKLERTFYDMDLRAADAVVDLHKNGVPFSRIQKAFSVGTMGQGRARHLVPTRWSITACDTIIGDRLLSDVKRNAVIDTWRVHEFSSLNNHYAVILMPTAWQYEWSEAFLQVLGNEELVFSDHEGTRKKTTYSPLGGCYYSCKMAVLEALAREGKQAGAIILREARKGYVPMGVFNVRENVRSAMQQTPTEFEGIRPALRYLTDKFMLPVTRFIEEGPLLQSVIRERQCRLGDFLSVGG</sequence>
<evidence type="ECO:0000259" key="2">
    <source>
        <dbReference type="Pfam" id="PF04894"/>
    </source>
</evidence>
<dbReference type="InterPro" id="IPR006979">
    <property type="entry name" value="Nre_C"/>
</dbReference>
<dbReference type="HOGENOM" id="CLU_039703_0_0_2"/>
<dbReference type="Proteomes" id="UP000010824">
    <property type="component" value="Chromosome"/>
</dbReference>
<comment type="similarity">
    <text evidence="1">Belongs to the Nre family.</text>
</comment>
<feature type="domain" description="Archaeal Nre N-terminal" evidence="2">
    <location>
        <begin position="20"/>
        <end position="262"/>
    </location>
</feature>
<dbReference type="GO" id="GO:0006281">
    <property type="term" value="P:DNA repair"/>
    <property type="evidence" value="ECO:0007669"/>
    <property type="project" value="UniProtKB-UniRule"/>
</dbReference>
<dbReference type="KEGG" id="mfo:Metfor_2579"/>
<dbReference type="EMBL" id="CP003167">
    <property type="protein sequence ID" value="AGB03571.1"/>
    <property type="molecule type" value="Genomic_DNA"/>
</dbReference>
<evidence type="ECO:0000256" key="1">
    <source>
        <dbReference type="HAMAP-Rule" id="MF_02096"/>
    </source>
</evidence>
<accession>L0HIG3</accession>
<feature type="domain" description="Archaeal Nre C-terminal" evidence="3">
    <location>
        <begin position="276"/>
        <end position="385"/>
    </location>
</feature>
<dbReference type="InterPro" id="IPR006978">
    <property type="entry name" value="Nre_N"/>
</dbReference>
<evidence type="ECO:0000259" key="3">
    <source>
        <dbReference type="Pfam" id="PF04895"/>
    </source>
</evidence>
<dbReference type="PANTHER" id="PTHR38136:SF2">
    <property type="entry name" value="DNA REPAIR PROTEIN"/>
    <property type="match status" value="1"/>
</dbReference>
<keyword evidence="1" id="KW-0227">DNA damage</keyword>
<dbReference type="InterPro" id="IPR033167">
    <property type="entry name" value="Nre"/>
</dbReference>
<evidence type="ECO:0000313" key="5">
    <source>
        <dbReference type="Proteomes" id="UP000010824"/>
    </source>
</evidence>
<protein>
    <recommendedName>
        <fullName evidence="1">DNA repair protein</fullName>
    </recommendedName>
</protein>
<keyword evidence="5" id="KW-1185">Reference proteome</keyword>
<dbReference type="eggNOG" id="arCOG04269">
    <property type="taxonomic scope" value="Archaea"/>
</dbReference>